<dbReference type="InterPro" id="IPR036185">
    <property type="entry name" value="DNA_heli_DnaB-like_N_sf"/>
</dbReference>
<name>A0A1H5M263_9MICC</name>
<dbReference type="PANTHER" id="PTHR30153">
    <property type="entry name" value="REPLICATIVE DNA HELICASE DNAB"/>
    <property type="match status" value="1"/>
</dbReference>
<dbReference type="Proteomes" id="UP000182725">
    <property type="component" value="Unassembled WGS sequence"/>
</dbReference>
<reference evidence="4 5" key="1">
    <citation type="submission" date="2016-10" db="EMBL/GenBank/DDBJ databases">
        <authorList>
            <person name="de Groot N.N."/>
        </authorList>
    </citation>
    <scope>NUCLEOTIDE SEQUENCE [LARGE SCALE GENOMIC DNA]</scope>
    <source>
        <strain evidence="4 5">DSM 22274</strain>
    </source>
</reference>
<dbReference type="PANTHER" id="PTHR30153:SF2">
    <property type="entry name" value="REPLICATIVE DNA HELICASE"/>
    <property type="match status" value="1"/>
</dbReference>
<dbReference type="GO" id="GO:0006260">
    <property type="term" value="P:DNA replication"/>
    <property type="evidence" value="ECO:0007669"/>
    <property type="project" value="UniProtKB-KW"/>
</dbReference>
<dbReference type="InterPro" id="IPR027417">
    <property type="entry name" value="P-loop_NTPase"/>
</dbReference>
<protein>
    <submittedName>
        <fullName evidence="4">Replicative DNA helicase</fullName>
    </submittedName>
</protein>
<gene>
    <name evidence="4" type="ORF">SAMN04489740_2718</name>
</gene>
<dbReference type="AlphaFoldDB" id="A0A1H5M263"/>
<dbReference type="InterPro" id="IPR007693">
    <property type="entry name" value="DNA_helicase_DnaB-like_N"/>
</dbReference>
<keyword evidence="4" id="KW-0547">Nucleotide-binding</keyword>
<dbReference type="GO" id="GO:0005524">
    <property type="term" value="F:ATP binding"/>
    <property type="evidence" value="ECO:0007669"/>
    <property type="project" value="InterPro"/>
</dbReference>
<dbReference type="GO" id="GO:0005829">
    <property type="term" value="C:cytosol"/>
    <property type="evidence" value="ECO:0007669"/>
    <property type="project" value="TreeGrafter"/>
</dbReference>
<evidence type="ECO:0000256" key="1">
    <source>
        <dbReference type="ARBA" id="ARBA00022705"/>
    </source>
</evidence>
<dbReference type="InterPro" id="IPR016136">
    <property type="entry name" value="DNA_helicase_N/primase_C"/>
</dbReference>
<keyword evidence="1" id="KW-0235">DNA replication</keyword>
<keyword evidence="4" id="KW-0347">Helicase</keyword>
<dbReference type="GO" id="GO:0003678">
    <property type="term" value="F:DNA helicase activity"/>
    <property type="evidence" value="ECO:0007669"/>
    <property type="project" value="InterPro"/>
</dbReference>
<keyword evidence="4" id="KW-0067">ATP-binding</keyword>
<dbReference type="RefSeq" id="WP_074712018.1">
    <property type="nucleotide sequence ID" value="NZ_FNTV01000001.1"/>
</dbReference>
<evidence type="ECO:0000259" key="3">
    <source>
        <dbReference type="Pfam" id="PF00772"/>
    </source>
</evidence>
<evidence type="ECO:0000256" key="2">
    <source>
        <dbReference type="ARBA" id="ARBA00023125"/>
    </source>
</evidence>
<proteinExistence type="predicted"/>
<dbReference type="SUPFAM" id="SSF48024">
    <property type="entry name" value="N-terminal domain of DnaB helicase"/>
    <property type="match status" value="1"/>
</dbReference>
<dbReference type="SUPFAM" id="SSF52540">
    <property type="entry name" value="P-loop containing nucleoside triphosphate hydrolases"/>
    <property type="match status" value="1"/>
</dbReference>
<dbReference type="EMBL" id="FNTV01000001">
    <property type="protein sequence ID" value="SEE83413.1"/>
    <property type="molecule type" value="Genomic_DNA"/>
</dbReference>
<evidence type="ECO:0000313" key="5">
    <source>
        <dbReference type="Proteomes" id="UP000182725"/>
    </source>
</evidence>
<evidence type="ECO:0000313" key="4">
    <source>
        <dbReference type="EMBL" id="SEE83413.1"/>
    </source>
</evidence>
<organism evidence="4 5">
    <name type="scientific">Arthrobacter alpinus</name>
    <dbReference type="NCBI Taxonomy" id="656366"/>
    <lineage>
        <taxon>Bacteria</taxon>
        <taxon>Bacillati</taxon>
        <taxon>Actinomycetota</taxon>
        <taxon>Actinomycetes</taxon>
        <taxon>Micrococcales</taxon>
        <taxon>Micrococcaceae</taxon>
        <taxon>Arthrobacter</taxon>
    </lineage>
</organism>
<keyword evidence="2" id="KW-0238">DNA-binding</keyword>
<dbReference type="GO" id="GO:0003677">
    <property type="term" value="F:DNA binding"/>
    <property type="evidence" value="ECO:0007669"/>
    <property type="project" value="UniProtKB-KW"/>
</dbReference>
<feature type="domain" description="DNA helicase DnaB-like N-terminal" evidence="3">
    <location>
        <begin position="4"/>
        <end position="96"/>
    </location>
</feature>
<sequence>MGYEEQVIGACLLDGEAIRFAVDHVESTDFASMVLGNVFDVMVAMRAAGKPIEPASVTAGVAEAGIRGVGFTELFKWMEAVGSSHSVDFYAKLVREASVRRSIARAGQSMIQQSQNEAVPSAQVLSEAMTALTGISDNSPGNGMKTITLGDLLAVEDSYDWVIEGLFERGDRMIITGYEGLGKTTWIRQMAICMAAGINPVTLDHCEPQKVLVIDVENTESQWRNEVRGMAKTAQGYGPVSPMENLHLSCNGRVDITKGSSLGEIHRLVDIHKPSVLFIGPIYKLVPHGISNDDDAAPLITALDSLRDRGLVLVMEGHSPKGSANAARDLSPRGSAALMGWPEFGFGLAPDENGNAIVQRWRGERDRKRVWPKTLEKGGPFPWCAPEINPATRQKLYGRPK</sequence>
<dbReference type="Pfam" id="PF00772">
    <property type="entry name" value="DnaB"/>
    <property type="match status" value="1"/>
</dbReference>
<dbReference type="Gene3D" id="3.40.50.300">
    <property type="entry name" value="P-loop containing nucleotide triphosphate hydrolases"/>
    <property type="match status" value="1"/>
</dbReference>
<dbReference type="Gene3D" id="1.10.860.10">
    <property type="entry name" value="DNAb Helicase, Chain A"/>
    <property type="match status" value="1"/>
</dbReference>
<dbReference type="Pfam" id="PF13481">
    <property type="entry name" value="AAA_25"/>
    <property type="match status" value="1"/>
</dbReference>
<keyword evidence="4" id="KW-0378">Hydrolase</keyword>
<accession>A0A1H5M263</accession>